<dbReference type="Pfam" id="PF05962">
    <property type="entry name" value="HutD"/>
    <property type="match status" value="1"/>
</dbReference>
<sequence>MEIGRRHPVAERKTPGEGRKLSRLAAGADRGMLWKNGGGVTLEVALQPAGAGLTDFDWRVSSAP</sequence>
<keyword evidence="2" id="KW-1185">Reference proteome</keyword>
<reference evidence="1 2" key="1">
    <citation type="submission" date="2019-12" db="EMBL/GenBank/DDBJ databases">
        <title>Comparative genomics gives insights into the taxonomy of the Azoarcus-Aromatoleum group and reveals separate origins of nif in the plant-associated Azoarcus and non-plant-associated Aromatoleum sub-groups.</title>
        <authorList>
            <person name="Lafos M."/>
            <person name="Maluk M."/>
            <person name="Batista M."/>
            <person name="Junghare M."/>
            <person name="Carmona M."/>
            <person name="Faoro H."/>
            <person name="Cruz L.M."/>
            <person name="Battistoni F."/>
            <person name="De Souza E."/>
            <person name="Pedrosa F."/>
            <person name="Chen W.-M."/>
            <person name="Poole P.S."/>
            <person name="Dixon R.A."/>
            <person name="James E.K."/>
        </authorList>
    </citation>
    <scope>NUCLEOTIDE SEQUENCE [LARGE SCALE GENOMIC DNA]</scope>
    <source>
        <strain evidence="1 2">ToN1</strain>
    </source>
</reference>
<dbReference type="InterPro" id="IPR014710">
    <property type="entry name" value="RmlC-like_jellyroll"/>
</dbReference>
<dbReference type="InterPro" id="IPR011051">
    <property type="entry name" value="RmlC_Cupin_sf"/>
</dbReference>
<comment type="caution">
    <text evidence="1">The sequence shown here is derived from an EMBL/GenBank/DDBJ whole genome shotgun (WGS) entry which is preliminary data.</text>
</comment>
<dbReference type="EMBL" id="WTVR01000017">
    <property type="protein sequence ID" value="NMF88861.1"/>
    <property type="molecule type" value="Genomic_DNA"/>
</dbReference>
<dbReference type="Gene3D" id="2.60.120.10">
    <property type="entry name" value="Jelly Rolls"/>
    <property type="match status" value="1"/>
</dbReference>
<accession>A0ABX1MQ78</accession>
<protein>
    <submittedName>
        <fullName evidence="1">Uncharacterized protein</fullName>
    </submittedName>
</protein>
<evidence type="ECO:0000313" key="1">
    <source>
        <dbReference type="EMBL" id="NMF88861.1"/>
    </source>
</evidence>
<gene>
    <name evidence="1" type="ORF">GPA26_10295</name>
</gene>
<organism evidence="1 2">
    <name type="scientific">Aromatoleum petrolei</name>
    <dbReference type="NCBI Taxonomy" id="76116"/>
    <lineage>
        <taxon>Bacteria</taxon>
        <taxon>Pseudomonadati</taxon>
        <taxon>Pseudomonadota</taxon>
        <taxon>Betaproteobacteria</taxon>
        <taxon>Rhodocyclales</taxon>
        <taxon>Rhodocyclaceae</taxon>
        <taxon>Aromatoleum</taxon>
    </lineage>
</organism>
<name>A0ABX1MQ78_9RHOO</name>
<dbReference type="InterPro" id="IPR010282">
    <property type="entry name" value="Uncharacterised_HutD/Ves"/>
</dbReference>
<evidence type="ECO:0000313" key="2">
    <source>
        <dbReference type="Proteomes" id="UP000652074"/>
    </source>
</evidence>
<dbReference type="SUPFAM" id="SSF51182">
    <property type="entry name" value="RmlC-like cupins"/>
    <property type="match status" value="1"/>
</dbReference>
<dbReference type="Proteomes" id="UP000652074">
    <property type="component" value="Unassembled WGS sequence"/>
</dbReference>
<proteinExistence type="predicted"/>